<accession>A0AAV8A2P2</accession>
<keyword evidence="3" id="KW-0472">Membrane</keyword>
<name>A0AAV8A2P2_9EUKA</name>
<evidence type="ECO:0000313" key="5">
    <source>
        <dbReference type="Proteomes" id="UP001146793"/>
    </source>
</evidence>
<sequence length="310" mass="35617">MSRLENFNNFAQAVQVIDSKRSLKELKKNIKALSTQEEKQGIKFLWDNLPEGFPKIRPRESIINTARAIAFGQRVVNFHQVPMELNNLSVDQQISQETSDEVPEEALRNLTNNERKSKRRKRARKKRTKKKTKTNTNTHTNTNTNTKAKTKTYTNTNTIPEVHNKDEYKRNVGLPPKEYWHFGWCILSFVIGWGFIIGLCFVAVPCSKVRFWDLHINNCEIDWTKTTRNASFADRHGKTHQGTLQSGCAPKEDNQNIKGKYSCWSNPKDSSQIHMVPEYRTAACVAAISCGAILGFIFQLPIPLARNYFI</sequence>
<feature type="region of interest" description="Disordered" evidence="2">
    <location>
        <begin position="94"/>
        <end position="148"/>
    </location>
</feature>
<feature type="coiled-coil region" evidence="1">
    <location>
        <begin position="16"/>
        <end position="43"/>
    </location>
</feature>
<keyword evidence="1" id="KW-0175">Coiled coil</keyword>
<evidence type="ECO:0000256" key="2">
    <source>
        <dbReference type="SAM" id="MobiDB-lite"/>
    </source>
</evidence>
<evidence type="ECO:0000313" key="4">
    <source>
        <dbReference type="EMBL" id="KAJ3447017.1"/>
    </source>
</evidence>
<gene>
    <name evidence="4" type="ORF">M0812_07821</name>
</gene>
<reference evidence="4" key="1">
    <citation type="submission" date="2022-08" db="EMBL/GenBank/DDBJ databases">
        <title>Novel sulphate-reducing endosymbionts in the free-living metamonad Anaeramoeba.</title>
        <authorList>
            <person name="Jerlstrom-Hultqvist J."/>
            <person name="Cepicka I."/>
            <person name="Gallot-Lavallee L."/>
            <person name="Salas-Leiva D."/>
            <person name="Curtis B.A."/>
            <person name="Zahonova K."/>
            <person name="Pipaliya S."/>
            <person name="Dacks J."/>
            <person name="Roger A.J."/>
        </authorList>
    </citation>
    <scope>NUCLEOTIDE SEQUENCE</scope>
    <source>
        <strain evidence="4">Busselton2</strain>
    </source>
</reference>
<organism evidence="4 5">
    <name type="scientific">Anaeramoeba flamelloides</name>
    <dbReference type="NCBI Taxonomy" id="1746091"/>
    <lineage>
        <taxon>Eukaryota</taxon>
        <taxon>Metamonada</taxon>
        <taxon>Anaeramoebidae</taxon>
        <taxon>Anaeramoeba</taxon>
    </lineage>
</organism>
<protein>
    <submittedName>
        <fullName evidence="4">Uncharacterized protein</fullName>
    </submittedName>
</protein>
<dbReference type="Proteomes" id="UP001146793">
    <property type="component" value="Unassembled WGS sequence"/>
</dbReference>
<feature type="compositionally biased region" description="Basic residues" evidence="2">
    <location>
        <begin position="116"/>
        <end position="133"/>
    </location>
</feature>
<comment type="caution">
    <text evidence="4">The sequence shown here is derived from an EMBL/GenBank/DDBJ whole genome shotgun (WGS) entry which is preliminary data.</text>
</comment>
<keyword evidence="3" id="KW-1133">Transmembrane helix</keyword>
<feature type="transmembrane region" description="Helical" evidence="3">
    <location>
        <begin position="179"/>
        <end position="204"/>
    </location>
</feature>
<dbReference type="EMBL" id="JANTQA010000017">
    <property type="protein sequence ID" value="KAJ3447017.1"/>
    <property type="molecule type" value="Genomic_DNA"/>
</dbReference>
<evidence type="ECO:0000256" key="1">
    <source>
        <dbReference type="SAM" id="Coils"/>
    </source>
</evidence>
<feature type="transmembrane region" description="Helical" evidence="3">
    <location>
        <begin position="282"/>
        <end position="302"/>
    </location>
</feature>
<dbReference type="AlphaFoldDB" id="A0AAV8A2P2"/>
<keyword evidence="3" id="KW-0812">Transmembrane</keyword>
<feature type="compositionally biased region" description="Low complexity" evidence="2">
    <location>
        <begin position="134"/>
        <end position="148"/>
    </location>
</feature>
<evidence type="ECO:0000256" key="3">
    <source>
        <dbReference type="SAM" id="Phobius"/>
    </source>
</evidence>
<proteinExistence type="predicted"/>